<dbReference type="EMBL" id="HG680289">
    <property type="protein sequence ID" value="CDJ27828.1"/>
    <property type="molecule type" value="Genomic_DNA"/>
</dbReference>
<dbReference type="Pfam" id="PF00071">
    <property type="entry name" value="Ras"/>
    <property type="match status" value="1"/>
</dbReference>
<dbReference type="GO" id="GO:0015031">
    <property type="term" value="P:protein transport"/>
    <property type="evidence" value="ECO:0007669"/>
    <property type="project" value="UniProtKB-KW"/>
</dbReference>
<evidence type="ECO:0000256" key="8">
    <source>
        <dbReference type="ARBA" id="ARBA00053444"/>
    </source>
</evidence>
<evidence type="ECO:0000256" key="10">
    <source>
        <dbReference type="ARBA" id="ARBA00081865"/>
    </source>
</evidence>
<keyword evidence="12" id="KW-1185">Reference proteome</keyword>
<comment type="subcellular location">
    <subcellularLocation>
        <location evidence="1">Cell membrane</location>
        <topology evidence="1">Lipid-anchor</topology>
        <orientation evidence="1">Cytoplasmic side</orientation>
    </subcellularLocation>
</comment>
<dbReference type="PROSITE" id="PS51421">
    <property type="entry name" value="RAS"/>
    <property type="match status" value="1"/>
</dbReference>
<comment type="similarity">
    <text evidence="2">Belongs to the small GTPase superfamily. Rab family.</text>
</comment>
<dbReference type="PROSITE" id="PS51419">
    <property type="entry name" value="RAB"/>
    <property type="match status" value="1"/>
</dbReference>
<evidence type="ECO:0000313" key="11">
    <source>
        <dbReference type="EMBL" id="CDJ27828.1"/>
    </source>
</evidence>
<evidence type="ECO:0000256" key="6">
    <source>
        <dbReference type="ARBA" id="ARBA00023288"/>
    </source>
</evidence>
<reference evidence="11" key="1">
    <citation type="submission" date="2013-10" db="EMBL/GenBank/DDBJ databases">
        <title>Genomic analysis of the causative agents of coccidiosis in chickens.</title>
        <authorList>
            <person name="Reid A.J."/>
            <person name="Blake D."/>
            <person name="Billington K."/>
            <person name="Browne H."/>
            <person name="Dunn M."/>
            <person name="Hung S."/>
            <person name="Kawahara F."/>
            <person name="Miranda-Saavedra D."/>
            <person name="Mourier T."/>
            <person name="Nagra H."/>
            <person name="Otto T.D."/>
            <person name="Rawlings N."/>
            <person name="Sanchez A."/>
            <person name="Sanders M."/>
            <person name="Subramaniam C."/>
            <person name="Tay Y."/>
            <person name="Dear P."/>
            <person name="Doerig C."/>
            <person name="Gruber A."/>
            <person name="Parkinson J."/>
            <person name="Shirley M."/>
            <person name="Wan K.L."/>
            <person name="Berriman M."/>
            <person name="Tomley F."/>
            <person name="Pain A."/>
        </authorList>
    </citation>
    <scope>NUCLEOTIDE SEQUENCE [LARGE SCALE GENOMIC DNA]</scope>
    <source>
        <strain evidence="11">Houghton</strain>
    </source>
</reference>
<name>U6JWF6_9EIME</name>
<accession>U6JWF6</accession>
<dbReference type="PRINTS" id="PR00449">
    <property type="entry name" value="RASTRNSFRMNG"/>
</dbReference>
<dbReference type="PANTHER" id="PTHR47980">
    <property type="entry name" value="LD44762P"/>
    <property type="match status" value="1"/>
</dbReference>
<dbReference type="SMART" id="SM00176">
    <property type="entry name" value="RAN"/>
    <property type="match status" value="1"/>
</dbReference>
<evidence type="ECO:0000256" key="2">
    <source>
        <dbReference type="ARBA" id="ARBA00006270"/>
    </source>
</evidence>
<keyword evidence="4" id="KW-0813">Transport</keyword>
<dbReference type="InterPro" id="IPR005225">
    <property type="entry name" value="Small_GTP-bd"/>
</dbReference>
<dbReference type="PROSITE" id="PS51420">
    <property type="entry name" value="RHO"/>
    <property type="match status" value="1"/>
</dbReference>
<dbReference type="Gene3D" id="3.40.50.300">
    <property type="entry name" value="P-loop containing nucleotide triphosphate hydrolases"/>
    <property type="match status" value="1"/>
</dbReference>
<dbReference type="RefSeq" id="XP_013350405.1">
    <property type="nucleotide sequence ID" value="XM_013494951.1"/>
</dbReference>
<evidence type="ECO:0000256" key="7">
    <source>
        <dbReference type="ARBA" id="ARBA00023289"/>
    </source>
</evidence>
<dbReference type="InterPro" id="IPR001806">
    <property type="entry name" value="Small_GTPase"/>
</dbReference>
<evidence type="ECO:0000256" key="9">
    <source>
        <dbReference type="ARBA" id="ARBA00067099"/>
    </source>
</evidence>
<dbReference type="GO" id="GO:0003924">
    <property type="term" value="F:GTPase activity"/>
    <property type="evidence" value="ECO:0007669"/>
    <property type="project" value="InterPro"/>
</dbReference>
<proteinExistence type="inferred from homology"/>
<dbReference type="GO" id="GO:0005886">
    <property type="term" value="C:plasma membrane"/>
    <property type="evidence" value="ECO:0007669"/>
    <property type="project" value="UniProtKB-SubCell"/>
</dbReference>
<dbReference type="VEuPathDB" id="ToxoDB:EMH_0035180"/>
<dbReference type="OrthoDB" id="9989112at2759"/>
<evidence type="ECO:0000256" key="4">
    <source>
        <dbReference type="ARBA" id="ARBA00022927"/>
    </source>
</evidence>
<dbReference type="NCBIfam" id="TIGR00231">
    <property type="entry name" value="small_GTP"/>
    <property type="match status" value="1"/>
</dbReference>
<dbReference type="SUPFAM" id="SSF52540">
    <property type="entry name" value="P-loop containing nucleoside triphosphate hydrolases"/>
    <property type="match status" value="1"/>
</dbReference>
<dbReference type="SMART" id="SM00174">
    <property type="entry name" value="RHO"/>
    <property type="match status" value="1"/>
</dbReference>
<evidence type="ECO:0000256" key="5">
    <source>
        <dbReference type="ARBA" id="ARBA00023134"/>
    </source>
</evidence>
<keyword evidence="6" id="KW-0449">Lipoprotein</keyword>
<keyword evidence="4" id="KW-0653">Protein transport</keyword>
<reference evidence="11" key="2">
    <citation type="submission" date="2013-10" db="EMBL/GenBank/DDBJ databases">
        <authorList>
            <person name="Aslett M."/>
        </authorList>
    </citation>
    <scope>NUCLEOTIDE SEQUENCE [LARGE SCALE GENOMIC DNA]</scope>
    <source>
        <strain evidence="11">Houghton</strain>
    </source>
</reference>
<keyword evidence="7" id="KW-0636">Prenylation</keyword>
<sequence length="259" mass="29122">MSYRGGRREKAEPFDHLVKLLVLGDSSVGKSSLLLRFAENKFDPNFVLTIGVDFKTKVVECGGRRIKLQVWDTAGQERFRTITPAYFRSAMGVMLVYDITNLQTFLNIRRWMQNVEEYADPSIVRVLVANKLDLQAQRQVSRSKGEDLAREYSIPFIETSAKGNVNVEEAFMCAASRIRDIRFSPGPIESQSERAAASSSSQQLSTQAAVSRKLVELGYRGKMWPEKSNQELHVLARHVSGSLLSLPGLALMHHRGYSP</sequence>
<keyword evidence="5" id="KW-0342">GTP-binding</keyword>
<dbReference type="FunFam" id="3.40.50.300:FF:001018">
    <property type="entry name" value="Rab family GTPase"/>
    <property type="match status" value="1"/>
</dbReference>
<gene>
    <name evidence="11" type="ORF">EMH_0035180</name>
</gene>
<protein>
    <recommendedName>
        <fullName evidence="9">Ras-related protein Rab-1</fullName>
    </recommendedName>
    <alternativeName>
        <fullName evidence="10">Small GTP-binding protein rab1</fullName>
    </alternativeName>
</protein>
<dbReference type="SMART" id="SM00173">
    <property type="entry name" value="RAS"/>
    <property type="match status" value="1"/>
</dbReference>
<evidence type="ECO:0000313" key="12">
    <source>
        <dbReference type="Proteomes" id="UP000030744"/>
    </source>
</evidence>
<dbReference type="Proteomes" id="UP000030744">
    <property type="component" value="Unassembled WGS sequence"/>
</dbReference>
<organism evidence="11 12">
    <name type="scientific">Eimeria mitis</name>
    <dbReference type="NCBI Taxonomy" id="44415"/>
    <lineage>
        <taxon>Eukaryota</taxon>
        <taxon>Sar</taxon>
        <taxon>Alveolata</taxon>
        <taxon>Apicomplexa</taxon>
        <taxon>Conoidasida</taxon>
        <taxon>Coccidia</taxon>
        <taxon>Eucoccidiorida</taxon>
        <taxon>Eimeriorina</taxon>
        <taxon>Eimeriidae</taxon>
        <taxon>Eimeria</taxon>
    </lineage>
</organism>
<evidence type="ECO:0000256" key="3">
    <source>
        <dbReference type="ARBA" id="ARBA00022741"/>
    </source>
</evidence>
<dbReference type="InterPro" id="IPR050305">
    <property type="entry name" value="Small_GTPase_Rab"/>
</dbReference>
<dbReference type="AlphaFoldDB" id="U6JWF6"/>
<evidence type="ECO:0000256" key="1">
    <source>
        <dbReference type="ARBA" id="ARBA00004342"/>
    </source>
</evidence>
<dbReference type="GO" id="GO:0005525">
    <property type="term" value="F:GTP binding"/>
    <property type="evidence" value="ECO:0007669"/>
    <property type="project" value="UniProtKB-KW"/>
</dbReference>
<dbReference type="SMART" id="SM00175">
    <property type="entry name" value="RAB"/>
    <property type="match status" value="1"/>
</dbReference>
<dbReference type="InterPro" id="IPR027417">
    <property type="entry name" value="P-loop_NTPase"/>
</dbReference>
<comment type="function">
    <text evidence="8">Protein transport. Probably involved in vesicular traffic from ER to Golgi.</text>
</comment>
<keyword evidence="3" id="KW-0547">Nucleotide-binding</keyword>
<dbReference type="GeneID" id="25378311"/>